<feature type="compositionally biased region" description="Basic and acidic residues" evidence="1">
    <location>
        <begin position="14"/>
        <end position="28"/>
    </location>
</feature>
<dbReference type="Proteomes" id="UP000887565">
    <property type="component" value="Unplaced"/>
</dbReference>
<keyword evidence="2" id="KW-1185">Reference proteome</keyword>
<organism evidence="2 3">
    <name type="scientific">Romanomermis culicivorax</name>
    <name type="common">Nematode worm</name>
    <dbReference type="NCBI Taxonomy" id="13658"/>
    <lineage>
        <taxon>Eukaryota</taxon>
        <taxon>Metazoa</taxon>
        <taxon>Ecdysozoa</taxon>
        <taxon>Nematoda</taxon>
        <taxon>Enoplea</taxon>
        <taxon>Dorylaimia</taxon>
        <taxon>Mermithida</taxon>
        <taxon>Mermithoidea</taxon>
        <taxon>Mermithidae</taxon>
        <taxon>Romanomermis</taxon>
    </lineage>
</organism>
<evidence type="ECO:0000313" key="3">
    <source>
        <dbReference type="WBParaSite" id="nRc.2.0.1.t41493-RA"/>
    </source>
</evidence>
<dbReference type="AlphaFoldDB" id="A0A915KRV4"/>
<protein>
    <submittedName>
        <fullName evidence="3">Uncharacterized protein</fullName>
    </submittedName>
</protein>
<evidence type="ECO:0000313" key="2">
    <source>
        <dbReference type="Proteomes" id="UP000887565"/>
    </source>
</evidence>
<feature type="compositionally biased region" description="Low complexity" evidence="1">
    <location>
        <begin position="1"/>
        <end position="11"/>
    </location>
</feature>
<dbReference type="WBParaSite" id="nRc.2.0.1.t41493-RA">
    <property type="protein sequence ID" value="nRc.2.0.1.t41493-RA"/>
    <property type="gene ID" value="nRc.2.0.1.g41493"/>
</dbReference>
<accession>A0A915KRV4</accession>
<name>A0A915KRV4_ROMCU</name>
<reference evidence="3" key="1">
    <citation type="submission" date="2022-11" db="UniProtKB">
        <authorList>
            <consortium name="WormBaseParasite"/>
        </authorList>
    </citation>
    <scope>IDENTIFICATION</scope>
</reference>
<evidence type="ECO:0000256" key="1">
    <source>
        <dbReference type="SAM" id="MobiDB-lite"/>
    </source>
</evidence>
<feature type="region of interest" description="Disordered" evidence="1">
    <location>
        <begin position="1"/>
        <end position="91"/>
    </location>
</feature>
<sequence>MQSNNRLNNNNPSDKQRIDSPDSVRSSDLESPLPRRISQQPGGSSSGAPARKIAVPVLVKDGKPCGAGGESSPDMASAGPSSPESPLMESKYRDLRLNLKDPYGLGASAAAAQHQAAWNQTATAAAASFPFGGFNGMPAHHFADHFCRLQ</sequence>
<proteinExistence type="predicted"/>
<feature type="compositionally biased region" description="Low complexity" evidence="1">
    <location>
        <begin position="38"/>
        <end position="50"/>
    </location>
</feature>